<evidence type="ECO:0000313" key="3">
    <source>
        <dbReference type="Proteomes" id="UP000635384"/>
    </source>
</evidence>
<keyword evidence="2" id="KW-0503">Monooxygenase</keyword>
<accession>A0ABR8KN99</accession>
<keyword evidence="3" id="KW-1185">Reference proteome</keyword>
<dbReference type="InterPro" id="IPR011008">
    <property type="entry name" value="Dimeric_a/b-barrel"/>
</dbReference>
<dbReference type="Pfam" id="PF03992">
    <property type="entry name" value="ABM"/>
    <property type="match status" value="1"/>
</dbReference>
<dbReference type="RefSeq" id="WP_190787601.1">
    <property type="nucleotide sequence ID" value="NZ_JACXLC010000001.1"/>
</dbReference>
<evidence type="ECO:0000259" key="1">
    <source>
        <dbReference type="PROSITE" id="PS51725"/>
    </source>
</evidence>
<sequence>MSDIVTLINIFTPKEGDLQNFVDAQIAEYRRLDGKVDGAIWNRLHVNRENGTAVNVALFESREKYDAWIDSDLFEEHIAKIKPLLDDVSPALYEVSYDAFGAKDEAFPAAN</sequence>
<dbReference type="Gene3D" id="3.30.70.100">
    <property type="match status" value="1"/>
</dbReference>
<reference evidence="2 3" key="1">
    <citation type="submission" date="2020-09" db="EMBL/GenBank/DDBJ databases">
        <authorList>
            <person name="Yoon J.-W."/>
        </authorList>
    </citation>
    <scope>NUCLEOTIDE SEQUENCE [LARGE SCALE GENOMIC DNA]</scope>
    <source>
        <strain evidence="2 3">KMU-140</strain>
    </source>
</reference>
<dbReference type="Proteomes" id="UP000635384">
    <property type="component" value="Unassembled WGS sequence"/>
</dbReference>
<proteinExistence type="predicted"/>
<feature type="domain" description="ABM" evidence="1">
    <location>
        <begin position="5"/>
        <end position="95"/>
    </location>
</feature>
<comment type="caution">
    <text evidence="2">The sequence shown here is derived from an EMBL/GenBank/DDBJ whole genome shotgun (WGS) entry which is preliminary data.</text>
</comment>
<protein>
    <submittedName>
        <fullName evidence="2">Antibiotic biosynthesis monooxygenase</fullName>
    </submittedName>
</protein>
<gene>
    <name evidence="2" type="ORF">IB285_07540</name>
</gene>
<dbReference type="InterPro" id="IPR007138">
    <property type="entry name" value="ABM_dom"/>
</dbReference>
<dbReference type="PROSITE" id="PS51725">
    <property type="entry name" value="ABM"/>
    <property type="match status" value="1"/>
</dbReference>
<name>A0ABR8KN99_9SPHN</name>
<keyword evidence="2" id="KW-0560">Oxidoreductase</keyword>
<dbReference type="EMBL" id="JACXLC010000001">
    <property type="protein sequence ID" value="MBD2842109.1"/>
    <property type="molecule type" value="Genomic_DNA"/>
</dbReference>
<dbReference type="GO" id="GO:0004497">
    <property type="term" value="F:monooxygenase activity"/>
    <property type="evidence" value="ECO:0007669"/>
    <property type="project" value="UniProtKB-KW"/>
</dbReference>
<dbReference type="SUPFAM" id="SSF54909">
    <property type="entry name" value="Dimeric alpha+beta barrel"/>
    <property type="match status" value="1"/>
</dbReference>
<evidence type="ECO:0000313" key="2">
    <source>
        <dbReference type="EMBL" id="MBD2842109.1"/>
    </source>
</evidence>
<organism evidence="2 3">
    <name type="scientific">Erythrobacter rubeus</name>
    <dbReference type="NCBI Taxonomy" id="2760803"/>
    <lineage>
        <taxon>Bacteria</taxon>
        <taxon>Pseudomonadati</taxon>
        <taxon>Pseudomonadota</taxon>
        <taxon>Alphaproteobacteria</taxon>
        <taxon>Sphingomonadales</taxon>
        <taxon>Erythrobacteraceae</taxon>
        <taxon>Erythrobacter/Porphyrobacter group</taxon>
        <taxon>Erythrobacter</taxon>
    </lineage>
</organism>